<gene>
    <name evidence="2" type="ORF">HINF_LOCUS52906</name>
    <name evidence="1" type="ORF">HINF_LOCUS64652</name>
</gene>
<organism evidence="1">
    <name type="scientific">Hexamita inflata</name>
    <dbReference type="NCBI Taxonomy" id="28002"/>
    <lineage>
        <taxon>Eukaryota</taxon>
        <taxon>Metamonada</taxon>
        <taxon>Diplomonadida</taxon>
        <taxon>Hexamitidae</taxon>
        <taxon>Hexamitinae</taxon>
        <taxon>Hexamita</taxon>
    </lineage>
</organism>
<keyword evidence="3" id="KW-1185">Reference proteome</keyword>
<reference evidence="1" key="1">
    <citation type="submission" date="2023-06" db="EMBL/GenBank/DDBJ databases">
        <authorList>
            <person name="Kurt Z."/>
        </authorList>
    </citation>
    <scope>NUCLEOTIDE SEQUENCE</scope>
</reference>
<evidence type="ECO:0000313" key="2">
    <source>
        <dbReference type="EMBL" id="CAL6067191.1"/>
    </source>
</evidence>
<dbReference type="EMBL" id="CAXDID020000266">
    <property type="protein sequence ID" value="CAL6067191.1"/>
    <property type="molecule type" value="Genomic_DNA"/>
</dbReference>
<sequence length="164" mass="19002">MNQIQYLLPIQIETVLDSKTITEQILFDLREPHYLQILVNQLTDQYRLSEQASNRLFRLIQLQTEAFNSQQILFIDSAPVLVPININCQIYQKVFNYQMVLNLNANNSLLELATDLINEFQLGEDAIEVLTWQKAIIFCIVKSVREQIGGNTNVIQKDYLGLIE</sequence>
<dbReference type="Proteomes" id="UP001642409">
    <property type="component" value="Unassembled WGS sequence"/>
</dbReference>
<protein>
    <submittedName>
        <fullName evidence="1">Uncharacterized protein</fullName>
    </submittedName>
</protein>
<dbReference type="AlphaFoldDB" id="A0AA86V5H9"/>
<dbReference type="EMBL" id="CATOUU010001176">
    <property type="protein sequence ID" value="CAI9977007.1"/>
    <property type="molecule type" value="Genomic_DNA"/>
</dbReference>
<evidence type="ECO:0000313" key="3">
    <source>
        <dbReference type="Proteomes" id="UP001642409"/>
    </source>
</evidence>
<evidence type="ECO:0000313" key="1">
    <source>
        <dbReference type="EMBL" id="CAI9977007.1"/>
    </source>
</evidence>
<name>A0AA86V5H9_9EUKA</name>
<reference evidence="2 3" key="2">
    <citation type="submission" date="2024-07" db="EMBL/GenBank/DDBJ databases">
        <authorList>
            <person name="Akdeniz Z."/>
        </authorList>
    </citation>
    <scope>NUCLEOTIDE SEQUENCE [LARGE SCALE GENOMIC DNA]</scope>
</reference>
<accession>A0AA86V5H9</accession>
<comment type="caution">
    <text evidence="1">The sequence shown here is derived from an EMBL/GenBank/DDBJ whole genome shotgun (WGS) entry which is preliminary data.</text>
</comment>
<proteinExistence type="predicted"/>